<dbReference type="Pfam" id="PF00891">
    <property type="entry name" value="Methyltransf_2"/>
    <property type="match status" value="1"/>
</dbReference>
<dbReference type="InterPro" id="IPR001077">
    <property type="entry name" value="COMT_C"/>
</dbReference>
<dbReference type="GO" id="GO:0032259">
    <property type="term" value="P:methylation"/>
    <property type="evidence" value="ECO:0007669"/>
    <property type="project" value="UniProtKB-KW"/>
</dbReference>
<dbReference type="SUPFAM" id="SSF46785">
    <property type="entry name" value="Winged helix' DNA-binding domain"/>
    <property type="match status" value="1"/>
</dbReference>
<dbReference type="Proteomes" id="UP001392437">
    <property type="component" value="Unassembled WGS sequence"/>
</dbReference>
<comment type="caution">
    <text evidence="6">The sequence shown here is derived from an EMBL/GenBank/DDBJ whole genome shotgun (WGS) entry which is preliminary data.</text>
</comment>
<organism evidence="6 7">
    <name type="scientific">Apiospora kogelbergensis</name>
    <dbReference type="NCBI Taxonomy" id="1337665"/>
    <lineage>
        <taxon>Eukaryota</taxon>
        <taxon>Fungi</taxon>
        <taxon>Dikarya</taxon>
        <taxon>Ascomycota</taxon>
        <taxon>Pezizomycotina</taxon>
        <taxon>Sordariomycetes</taxon>
        <taxon>Xylariomycetidae</taxon>
        <taxon>Amphisphaeriales</taxon>
        <taxon>Apiosporaceae</taxon>
        <taxon>Apiospora</taxon>
    </lineage>
</organism>
<evidence type="ECO:0000256" key="3">
    <source>
        <dbReference type="ARBA" id="ARBA00022691"/>
    </source>
</evidence>
<keyword evidence="2" id="KW-0808">Transferase</keyword>
<evidence type="ECO:0008006" key="8">
    <source>
        <dbReference type="Google" id="ProtNLM"/>
    </source>
</evidence>
<keyword evidence="7" id="KW-1185">Reference proteome</keyword>
<feature type="domain" description="O-methyltransferase C-terminal" evidence="4">
    <location>
        <begin position="255"/>
        <end position="396"/>
    </location>
</feature>
<dbReference type="PANTHER" id="PTHR43712:SF1">
    <property type="entry name" value="HYPOTHETICAL O-METHYLTRANSFERASE (EUROFUNG)-RELATED"/>
    <property type="match status" value="1"/>
</dbReference>
<reference evidence="6 7" key="1">
    <citation type="submission" date="2023-01" db="EMBL/GenBank/DDBJ databases">
        <title>Analysis of 21 Apiospora genomes using comparative genomics revels a genus with tremendous synthesis potential of carbohydrate active enzymes and secondary metabolites.</title>
        <authorList>
            <person name="Sorensen T."/>
        </authorList>
    </citation>
    <scope>NUCLEOTIDE SEQUENCE [LARGE SCALE GENOMIC DNA]</scope>
    <source>
        <strain evidence="6 7">CBS 117206</strain>
    </source>
</reference>
<dbReference type="InterPro" id="IPR016461">
    <property type="entry name" value="COMT-like"/>
</dbReference>
<dbReference type="InterPro" id="IPR012967">
    <property type="entry name" value="COMT_dimerisation"/>
</dbReference>
<dbReference type="InterPro" id="IPR029063">
    <property type="entry name" value="SAM-dependent_MTases_sf"/>
</dbReference>
<dbReference type="GO" id="GO:0008171">
    <property type="term" value="F:O-methyltransferase activity"/>
    <property type="evidence" value="ECO:0007669"/>
    <property type="project" value="InterPro"/>
</dbReference>
<proteinExistence type="predicted"/>
<dbReference type="PROSITE" id="PS51683">
    <property type="entry name" value="SAM_OMT_II"/>
    <property type="match status" value="1"/>
</dbReference>
<dbReference type="InterPro" id="IPR036390">
    <property type="entry name" value="WH_DNA-bd_sf"/>
</dbReference>
<dbReference type="InterPro" id="IPR036388">
    <property type="entry name" value="WH-like_DNA-bd_sf"/>
</dbReference>
<dbReference type="AlphaFoldDB" id="A0AAW0RAW8"/>
<gene>
    <name evidence="6" type="ORF">PG999_000135</name>
</gene>
<protein>
    <recommendedName>
        <fullName evidence="8">O-methyltransferase</fullName>
    </recommendedName>
</protein>
<dbReference type="PANTHER" id="PTHR43712">
    <property type="entry name" value="PUTATIVE (AFU_ORTHOLOGUE AFUA_4G14580)-RELATED"/>
    <property type="match status" value="1"/>
</dbReference>
<keyword evidence="1" id="KW-0489">Methyltransferase</keyword>
<dbReference type="EMBL" id="JAQQWP010000001">
    <property type="protein sequence ID" value="KAK8131962.1"/>
    <property type="molecule type" value="Genomic_DNA"/>
</dbReference>
<dbReference type="Pfam" id="PF08100">
    <property type="entry name" value="Dimerisation"/>
    <property type="match status" value="1"/>
</dbReference>
<name>A0AAW0RAW8_9PEZI</name>
<keyword evidence="3" id="KW-0949">S-adenosyl-L-methionine</keyword>
<evidence type="ECO:0000313" key="6">
    <source>
        <dbReference type="EMBL" id="KAK8131962.1"/>
    </source>
</evidence>
<evidence type="ECO:0000256" key="2">
    <source>
        <dbReference type="ARBA" id="ARBA00022679"/>
    </source>
</evidence>
<dbReference type="SUPFAM" id="SSF53335">
    <property type="entry name" value="S-adenosyl-L-methionine-dependent methyltransferases"/>
    <property type="match status" value="1"/>
</dbReference>
<evidence type="ECO:0000256" key="1">
    <source>
        <dbReference type="ARBA" id="ARBA00022603"/>
    </source>
</evidence>
<evidence type="ECO:0000313" key="7">
    <source>
        <dbReference type="Proteomes" id="UP001392437"/>
    </source>
</evidence>
<dbReference type="Gene3D" id="3.40.50.150">
    <property type="entry name" value="Vaccinia Virus protein VP39"/>
    <property type="match status" value="1"/>
</dbReference>
<dbReference type="Gene3D" id="1.10.10.10">
    <property type="entry name" value="Winged helix-like DNA-binding domain superfamily/Winged helix DNA-binding domain"/>
    <property type="match status" value="1"/>
</dbReference>
<evidence type="ECO:0000259" key="4">
    <source>
        <dbReference type="Pfam" id="PF00891"/>
    </source>
</evidence>
<evidence type="ECO:0000259" key="5">
    <source>
        <dbReference type="Pfam" id="PF08100"/>
    </source>
</evidence>
<feature type="domain" description="O-methyltransferase dimerisation" evidence="5">
    <location>
        <begin position="84"/>
        <end position="153"/>
    </location>
</feature>
<sequence length="424" mass="47148">MGSVSIDTDLIAGAEELLAALKSQQPLTSANRVALLRQVDKIRCGLQGPAEAMNFQGTHVSLGPFAPCRTAGRGILTLACDKNMFTPVMNALVEHHVFDHVPAEGKTIGLDELASKIGWESTVLVRFINVVLIQGILEETEPRVYKHSASSIAFREDKMRSYYQLGSWSVPSWWKVSDYLKTHAPEDLYDNLKSPFAWSRGAEGKTYYQLLEEDTAFSDVWHKGMAQAAPFNPVLGMFPFRDMRAAVEAEPDRAFVVDVGGGRGNALVDMMRECSGSFGAPMVLQDMKEVLQGDDPVRIEGVQVMPHDFYNEQPVKNAHIYYTRKVMHNYYDEKCRTILGPIVDAMGPTSRLLFGDMILPESAKPGDDALPFCMDLRMLMIGGTERSEPQWKALLDSVDLVIVKIWRLPGAPHQATIEAKLRGN</sequence>
<accession>A0AAW0RAW8</accession>